<evidence type="ECO:0000313" key="2">
    <source>
        <dbReference type="EMBL" id="KFM61202.1"/>
    </source>
</evidence>
<evidence type="ECO:0000313" key="3">
    <source>
        <dbReference type="Proteomes" id="UP000054359"/>
    </source>
</evidence>
<reference evidence="2 3" key="1">
    <citation type="submission" date="2013-11" db="EMBL/GenBank/DDBJ databases">
        <title>Genome sequencing of Stegodyphus mimosarum.</title>
        <authorList>
            <person name="Bechsgaard J."/>
        </authorList>
    </citation>
    <scope>NUCLEOTIDE SEQUENCE [LARGE SCALE GENOMIC DNA]</scope>
</reference>
<dbReference type="Gene3D" id="3.30.420.10">
    <property type="entry name" value="Ribonuclease H-like superfamily/Ribonuclease H"/>
    <property type="match status" value="1"/>
</dbReference>
<evidence type="ECO:0000259" key="1">
    <source>
        <dbReference type="Pfam" id="PF16087"/>
    </source>
</evidence>
<feature type="domain" description="DUF4817" evidence="1">
    <location>
        <begin position="13"/>
        <end position="63"/>
    </location>
</feature>
<dbReference type="PANTHER" id="PTHR47326">
    <property type="entry name" value="TRANSPOSABLE ELEMENT TC3 TRANSPOSASE-LIKE PROTEIN"/>
    <property type="match status" value="1"/>
</dbReference>
<dbReference type="EMBL" id="KK113854">
    <property type="protein sequence ID" value="KFM61202.1"/>
    <property type="molecule type" value="Genomic_DNA"/>
</dbReference>
<gene>
    <name evidence="2" type="ORF">X975_03155</name>
</gene>
<dbReference type="OMA" id="NDSTRRY"/>
<dbReference type="InterPro" id="IPR036397">
    <property type="entry name" value="RNaseH_sf"/>
</dbReference>
<dbReference type="Pfam" id="PF16087">
    <property type="entry name" value="DUF4817"/>
    <property type="match status" value="1"/>
</dbReference>
<feature type="non-terminal residue" evidence="2">
    <location>
        <position position="311"/>
    </location>
</feature>
<sequence>MRCSAQEAMLTNQEKAQCVLWYHETRSSTTVQRHFQTIFGRNPPDVKSIKAWYEKFKNTGSVADLPRSGRPRTSADRVEAVRQSFLRSPKKSVCRASRELQIPKSSLHDILHKHLLFHANKVQIIQALSLNDSTRRYDFAVEMLSRIEDDDGYLRRIAFSDEATFFVSGVVNHHNVRIWRSQPPGKVMECTKGSSKVNVWCVLLHDRIIGPFFFAETTITSAVYLDMLQLYAAPQLLQYPPDVLFQQDSALSHWGLDVRAYLDMTFPGRWIGCDGPIIESIPPVMLANVWTETEYRLDVLRATKGAHVEVY</sequence>
<dbReference type="PANTHER" id="PTHR47326:SF1">
    <property type="entry name" value="HTH PSQ-TYPE DOMAIN-CONTAINING PROTEIN"/>
    <property type="match status" value="1"/>
</dbReference>
<organism evidence="2 3">
    <name type="scientific">Stegodyphus mimosarum</name>
    <name type="common">African social velvet spider</name>
    <dbReference type="NCBI Taxonomy" id="407821"/>
    <lineage>
        <taxon>Eukaryota</taxon>
        <taxon>Metazoa</taxon>
        <taxon>Ecdysozoa</taxon>
        <taxon>Arthropoda</taxon>
        <taxon>Chelicerata</taxon>
        <taxon>Arachnida</taxon>
        <taxon>Araneae</taxon>
        <taxon>Araneomorphae</taxon>
        <taxon>Entelegynae</taxon>
        <taxon>Eresoidea</taxon>
        <taxon>Eresidae</taxon>
        <taxon>Stegodyphus</taxon>
    </lineage>
</organism>
<dbReference type="GO" id="GO:0003676">
    <property type="term" value="F:nucleic acid binding"/>
    <property type="evidence" value="ECO:0007669"/>
    <property type="project" value="InterPro"/>
</dbReference>
<proteinExistence type="predicted"/>
<accession>A0A087T7W3</accession>
<dbReference type="STRING" id="407821.A0A087T7W3"/>
<dbReference type="AlphaFoldDB" id="A0A087T7W3"/>
<keyword evidence="3" id="KW-1185">Reference proteome</keyword>
<protein>
    <recommendedName>
        <fullName evidence="1">DUF4817 domain-containing protein</fullName>
    </recommendedName>
</protein>
<dbReference type="Proteomes" id="UP000054359">
    <property type="component" value="Unassembled WGS sequence"/>
</dbReference>
<name>A0A087T7W3_STEMI</name>
<dbReference type="OrthoDB" id="6436917at2759"/>
<dbReference type="InterPro" id="IPR032135">
    <property type="entry name" value="DUF4817"/>
</dbReference>